<evidence type="ECO:0000256" key="5">
    <source>
        <dbReference type="PIRSR" id="PIRSR611166-50"/>
    </source>
</evidence>
<evidence type="ECO:0000256" key="3">
    <source>
        <dbReference type="ARBA" id="ARBA00022898"/>
    </source>
</evidence>
<evidence type="ECO:0000313" key="7">
    <source>
        <dbReference type="EMBL" id="ALE19124.1"/>
    </source>
</evidence>
<evidence type="ECO:0000256" key="2">
    <source>
        <dbReference type="ARBA" id="ARBA00009721"/>
    </source>
</evidence>
<evidence type="ECO:0000313" key="8">
    <source>
        <dbReference type="Proteomes" id="UP000068137"/>
    </source>
</evidence>
<feature type="domain" description="Aromatic amino acid beta-eliminating lyase/threonine aldolase" evidence="6">
    <location>
        <begin position="55"/>
        <end position="423"/>
    </location>
</feature>
<dbReference type="PANTHER" id="PTHR32325:SF4">
    <property type="entry name" value="TRYPTOPHANASE"/>
    <property type="match status" value="1"/>
</dbReference>
<dbReference type="GO" id="GO:0009072">
    <property type="term" value="P:aromatic amino acid metabolic process"/>
    <property type="evidence" value="ECO:0007669"/>
    <property type="project" value="InterPro"/>
</dbReference>
<gene>
    <name evidence="7" type="ORF">AL705_05405</name>
</gene>
<sequence length="481" mass="54318">MANVKFYAGEQIPLEMHKVRIIQRLNLPDVEQRHAAITEAGNNTFLLGTEHVFLDMLTDSGVNAMSDRQQAAMMLADDAYAGSQTFKRLSARVEEIFGTPYFLPAHQGRACENIIARTYVKPGHVVPMNYHFTTTKAHITEMGGEVLELIREEGLEVESDLLFKGNMDIDALRSFIAEDPERVPFVRMEAGTNLIGGQPFSLENLEQVRDVCREYGRILVLDASLLSDNLYFIKTREESCKYLSIREITRRIAACCDIIYFSARKLGSARGGGICTTNETYFRQMRPLVPFFEGFLTYGGMSVREMEALTVGLEETMDEEMINQGPIYIGYMVDELKKAGVPVITPGGGLGCHVDAMRFCDHIPQEEYPAGALAVAFYLASGCRGMERGTMSEQRNPDGSEEFSNMELLRLALPRRVFTLSQVKYAVDRLVWLYENRHLIGGLRFTEEPEVLRFFYGRLEPTSDWQEALVAKYRADFGDSL</sequence>
<dbReference type="OrthoDB" id="9764079at2"/>
<dbReference type="InterPro" id="IPR011166">
    <property type="entry name" value="Beta-eliminating_lyase"/>
</dbReference>
<dbReference type="Proteomes" id="UP000068137">
    <property type="component" value="Chromosome"/>
</dbReference>
<dbReference type="EMBL" id="CP012390">
    <property type="protein sequence ID" value="ALE19124.1"/>
    <property type="molecule type" value="Genomic_DNA"/>
</dbReference>
<dbReference type="InterPro" id="IPR001597">
    <property type="entry name" value="ArAA_b-elim_lyase/Thr_aldolase"/>
</dbReference>
<dbReference type="InterPro" id="IPR015424">
    <property type="entry name" value="PyrdxlP-dep_Trfase"/>
</dbReference>
<dbReference type="InterPro" id="IPR015421">
    <property type="entry name" value="PyrdxlP-dep_Trfase_major"/>
</dbReference>
<accession>A0A0M3TBS2</accession>
<evidence type="ECO:0000256" key="1">
    <source>
        <dbReference type="ARBA" id="ARBA00001933"/>
    </source>
</evidence>
<dbReference type="Gene3D" id="3.90.1150.10">
    <property type="entry name" value="Aspartate Aminotransferase, domain 1"/>
    <property type="match status" value="1"/>
</dbReference>
<keyword evidence="4" id="KW-0456">Lyase</keyword>
<dbReference type="GO" id="GO:0016830">
    <property type="term" value="F:carbon-carbon lyase activity"/>
    <property type="evidence" value="ECO:0007669"/>
    <property type="project" value="InterPro"/>
</dbReference>
<comment type="similarity">
    <text evidence="2">Belongs to the beta-eliminating lyase family.</text>
</comment>
<dbReference type="RefSeq" id="WP_053962140.1">
    <property type="nucleotide sequence ID" value="NZ_CAJPTR010000044.1"/>
</dbReference>
<dbReference type="Gene3D" id="3.40.640.10">
    <property type="entry name" value="Type I PLP-dependent aspartate aminotransferase-like (Major domain)"/>
    <property type="match status" value="1"/>
</dbReference>
<dbReference type="PANTHER" id="PTHR32325">
    <property type="entry name" value="BETA-ELIMINATING LYASE-LIKE PROTEIN-RELATED"/>
    <property type="match status" value="1"/>
</dbReference>
<reference evidence="7 8" key="1">
    <citation type="journal article" date="2015" name="Genome Announc.">
        <title>Complete Genome Sequences for Two Strains of a Novel Fastidious, Partially Acid-Fast, Gram-Positive Corynebacterineae Bacterium, Derived from Human Clinical Samples.</title>
        <authorList>
            <person name="Nicholson A.C."/>
            <person name="Bell M."/>
            <person name="Humrighouse B.W."/>
            <person name="McQuiston J.R."/>
        </authorList>
    </citation>
    <scope>NUCLEOTIDE SEQUENCE [LARGE SCALE GENOMIC DNA]</scope>
    <source>
        <strain evidence="7 8">X1698</strain>
    </source>
</reference>
<keyword evidence="3 5" id="KW-0663">Pyridoxal phosphate</keyword>
<dbReference type="NCBIfam" id="NF009709">
    <property type="entry name" value="PRK13238.1"/>
    <property type="match status" value="1"/>
</dbReference>
<comment type="cofactor">
    <cofactor evidence="1 5">
        <name>pyridoxal 5'-phosphate</name>
        <dbReference type="ChEBI" id="CHEBI:597326"/>
    </cofactor>
</comment>
<evidence type="ECO:0000259" key="6">
    <source>
        <dbReference type="Pfam" id="PF01212"/>
    </source>
</evidence>
<name>A0A0M3TBS2_9ACTN</name>
<dbReference type="Pfam" id="PF01212">
    <property type="entry name" value="Beta_elim_lyase"/>
    <property type="match status" value="1"/>
</dbReference>
<dbReference type="AlphaFoldDB" id="A0A0M3TBS2"/>
<organism evidence="7 8">
    <name type="scientific">Lawsonella clevelandensis</name>
    <dbReference type="NCBI Taxonomy" id="1528099"/>
    <lineage>
        <taxon>Bacteria</taxon>
        <taxon>Bacillati</taxon>
        <taxon>Actinomycetota</taxon>
        <taxon>Actinomycetes</taxon>
        <taxon>Mycobacteriales</taxon>
        <taxon>Lawsonellaceae</taxon>
        <taxon>Lawsonella</taxon>
    </lineage>
</organism>
<evidence type="ECO:0000256" key="4">
    <source>
        <dbReference type="ARBA" id="ARBA00023239"/>
    </source>
</evidence>
<dbReference type="PATRIC" id="fig|1562462.4.peg.1117"/>
<dbReference type="SUPFAM" id="SSF53383">
    <property type="entry name" value="PLP-dependent transferases"/>
    <property type="match status" value="1"/>
</dbReference>
<protein>
    <submittedName>
        <fullName evidence="7">Tryptophanase</fullName>
    </submittedName>
</protein>
<dbReference type="KEGG" id="cbq:AL705_05405"/>
<dbReference type="PIRSF" id="PIRSF001386">
    <property type="entry name" value="Trpase"/>
    <property type="match status" value="1"/>
</dbReference>
<feature type="modified residue" description="N6-(pyridoxal phosphate)lysine" evidence="5">
    <location>
        <position position="265"/>
    </location>
</feature>
<dbReference type="STRING" id="1528099.AL705_05405"/>
<dbReference type="InterPro" id="IPR015422">
    <property type="entry name" value="PyrdxlP-dep_Trfase_small"/>
</dbReference>
<proteinExistence type="inferred from homology"/>